<evidence type="ECO:0000313" key="11">
    <source>
        <dbReference type="Proteomes" id="UP000231586"/>
    </source>
</evidence>
<dbReference type="InterPro" id="IPR036803">
    <property type="entry name" value="Porphobilinogen_deaminase_C_sf"/>
</dbReference>
<keyword evidence="4 7" id="KW-0808">Transferase</keyword>
<dbReference type="NCBIfam" id="TIGR00212">
    <property type="entry name" value="hemC"/>
    <property type="match status" value="1"/>
</dbReference>
<comment type="cofactor">
    <cofactor evidence="7">
        <name>dipyrromethane</name>
        <dbReference type="ChEBI" id="CHEBI:60342"/>
    </cofactor>
    <text evidence="7">Binds 1 dipyrromethane group covalently.</text>
</comment>
<dbReference type="EMBL" id="PGTZ01000007">
    <property type="protein sequence ID" value="PJI93676.1"/>
    <property type="molecule type" value="Genomic_DNA"/>
</dbReference>
<dbReference type="SUPFAM" id="SSF53850">
    <property type="entry name" value="Periplasmic binding protein-like II"/>
    <property type="match status" value="1"/>
</dbReference>
<comment type="catalytic activity">
    <reaction evidence="6 7">
        <text>4 porphobilinogen + H2O = hydroxymethylbilane + 4 NH4(+)</text>
        <dbReference type="Rhea" id="RHEA:13185"/>
        <dbReference type="ChEBI" id="CHEBI:15377"/>
        <dbReference type="ChEBI" id="CHEBI:28938"/>
        <dbReference type="ChEBI" id="CHEBI:57845"/>
        <dbReference type="ChEBI" id="CHEBI:58126"/>
        <dbReference type="EC" id="2.5.1.61"/>
    </reaction>
</comment>
<sequence length="353" mass="36022">MTSASSSGPLLRVGTRGSQLALTQTQTVADRLADLTGLPVEIVRIQTDGDVRTGSLTQLGGTGVFVTALRDALLDGRCDVAVHSLKDLPVAPAPGLRLVSPERVDPADVLCTRTGDGLAALPIGARVGTGSPRRAAQLRAARPDLEILDIRGNIDTRLGRVHPETGDLDGVVLARAGLERIGRLDAVAEAFAPDVMLPAPGQGALAVEAREAGDDVAATALDDAITAAFDALADHATTLSVAAERAFLARLEAGCAAPLGALAHVVDRAPVPGRTGGDPPPDVVSGGQPPVRREELVLDAVAVTLDGRTVERRTARVLATADAGLTVDDAVALGTRVADEIAAAMPDVVGTGR</sequence>
<evidence type="ECO:0000256" key="5">
    <source>
        <dbReference type="ARBA" id="ARBA00023244"/>
    </source>
</evidence>
<feature type="domain" description="Porphobilinogen deaminase C-terminal" evidence="9">
    <location>
        <begin position="239"/>
        <end position="266"/>
    </location>
</feature>
<comment type="subunit">
    <text evidence="3 7">Monomer.</text>
</comment>
<dbReference type="InterPro" id="IPR000860">
    <property type="entry name" value="HemC"/>
</dbReference>
<dbReference type="EC" id="2.5.1.61" evidence="7"/>
<dbReference type="PROSITE" id="PS00533">
    <property type="entry name" value="PORPHOBILINOGEN_DEAM"/>
    <property type="match status" value="1"/>
</dbReference>
<reference evidence="10 11" key="1">
    <citation type="submission" date="2017-11" db="EMBL/GenBank/DDBJ databases">
        <title>Genomic Encyclopedia of Archaeal and Bacterial Type Strains, Phase II (KMG-II): From Individual Species to Whole Genera.</title>
        <authorList>
            <person name="Goeker M."/>
        </authorList>
    </citation>
    <scope>NUCLEOTIDE SEQUENCE [LARGE SCALE GENOMIC DNA]</scope>
    <source>
        <strain evidence="10 11">DSM 22413</strain>
    </source>
</reference>
<dbReference type="Proteomes" id="UP000231586">
    <property type="component" value="Unassembled WGS sequence"/>
</dbReference>
<dbReference type="InterPro" id="IPR022418">
    <property type="entry name" value="Porphobilinogen_deaminase_C"/>
</dbReference>
<dbReference type="AlphaFoldDB" id="A0A2M8WS62"/>
<keyword evidence="5 7" id="KW-0627">Porphyrin biosynthesis</keyword>
<feature type="modified residue" description="S-(dipyrrolylmethanemethyl)cysteine" evidence="7">
    <location>
        <position position="255"/>
    </location>
</feature>
<evidence type="ECO:0000256" key="1">
    <source>
        <dbReference type="ARBA" id="ARBA00002869"/>
    </source>
</evidence>
<dbReference type="Pfam" id="PF01379">
    <property type="entry name" value="Porphobil_deam"/>
    <property type="match status" value="1"/>
</dbReference>
<dbReference type="Pfam" id="PF03900">
    <property type="entry name" value="Porphobil_deamC"/>
    <property type="match status" value="1"/>
</dbReference>
<evidence type="ECO:0000259" key="8">
    <source>
        <dbReference type="Pfam" id="PF01379"/>
    </source>
</evidence>
<dbReference type="PANTHER" id="PTHR11557">
    <property type="entry name" value="PORPHOBILINOGEN DEAMINASE"/>
    <property type="match status" value="1"/>
</dbReference>
<evidence type="ECO:0000256" key="2">
    <source>
        <dbReference type="ARBA" id="ARBA00005638"/>
    </source>
</evidence>
<dbReference type="GO" id="GO:0004418">
    <property type="term" value="F:hydroxymethylbilane synthase activity"/>
    <property type="evidence" value="ECO:0007669"/>
    <property type="project" value="UniProtKB-UniRule"/>
</dbReference>
<comment type="function">
    <text evidence="1 7">Tetrapolymerization of the monopyrrole PBG into the hydroxymethylbilane pre-uroporphyrinogen in several discrete steps.</text>
</comment>
<dbReference type="PIRSF" id="PIRSF001438">
    <property type="entry name" value="4pyrrol_synth_OHMeBilane_synth"/>
    <property type="match status" value="1"/>
</dbReference>
<dbReference type="HAMAP" id="MF_00260">
    <property type="entry name" value="Porphobil_deam"/>
    <property type="match status" value="1"/>
</dbReference>
<comment type="miscellaneous">
    <text evidence="7">The porphobilinogen subunits are added to the dipyrromethane group.</text>
</comment>
<evidence type="ECO:0000259" key="9">
    <source>
        <dbReference type="Pfam" id="PF03900"/>
    </source>
</evidence>
<evidence type="ECO:0000256" key="7">
    <source>
        <dbReference type="HAMAP-Rule" id="MF_00260"/>
    </source>
</evidence>
<dbReference type="GO" id="GO:0005737">
    <property type="term" value="C:cytoplasm"/>
    <property type="evidence" value="ECO:0007669"/>
    <property type="project" value="UniProtKB-UniRule"/>
</dbReference>
<dbReference type="Gene3D" id="3.30.160.40">
    <property type="entry name" value="Porphobilinogen deaminase, C-terminal domain"/>
    <property type="match status" value="1"/>
</dbReference>
<keyword evidence="11" id="KW-1185">Reference proteome</keyword>
<dbReference type="RefSeq" id="WP_245859023.1">
    <property type="nucleotide sequence ID" value="NZ_PGTZ01000007.1"/>
</dbReference>
<name>A0A2M8WS62_9MICO</name>
<dbReference type="SUPFAM" id="SSF54782">
    <property type="entry name" value="Porphobilinogen deaminase (hydroxymethylbilane synthase), C-terminal domain"/>
    <property type="match status" value="1"/>
</dbReference>
<feature type="domain" description="Porphobilinogen deaminase N-terminal" evidence="8">
    <location>
        <begin position="11"/>
        <end position="215"/>
    </location>
</feature>
<dbReference type="InterPro" id="IPR022419">
    <property type="entry name" value="Porphobilin_deaminase_cofac_BS"/>
</dbReference>
<dbReference type="InterPro" id="IPR022417">
    <property type="entry name" value="Porphobilin_deaminase_N"/>
</dbReference>
<comment type="caution">
    <text evidence="10">The sequence shown here is derived from an EMBL/GenBank/DDBJ whole genome shotgun (WGS) entry which is preliminary data.</text>
</comment>
<proteinExistence type="inferred from homology"/>
<comment type="similarity">
    <text evidence="2 7">Belongs to the HMBS family.</text>
</comment>
<organism evidence="10 11">
    <name type="scientific">Luteimicrobium subarcticum</name>
    <dbReference type="NCBI Taxonomy" id="620910"/>
    <lineage>
        <taxon>Bacteria</taxon>
        <taxon>Bacillati</taxon>
        <taxon>Actinomycetota</taxon>
        <taxon>Actinomycetes</taxon>
        <taxon>Micrococcales</taxon>
        <taxon>Luteimicrobium</taxon>
    </lineage>
</organism>
<evidence type="ECO:0000256" key="4">
    <source>
        <dbReference type="ARBA" id="ARBA00022679"/>
    </source>
</evidence>
<accession>A0A2M8WS62</accession>
<dbReference type="Gene3D" id="3.40.190.10">
    <property type="entry name" value="Periplasmic binding protein-like II"/>
    <property type="match status" value="2"/>
</dbReference>
<dbReference type="FunFam" id="3.40.190.10:FF:000005">
    <property type="entry name" value="Porphobilinogen deaminase"/>
    <property type="match status" value="1"/>
</dbReference>
<gene>
    <name evidence="7" type="primary">hemC</name>
    <name evidence="10" type="ORF">CLV34_1150</name>
</gene>
<evidence type="ECO:0000256" key="3">
    <source>
        <dbReference type="ARBA" id="ARBA00011245"/>
    </source>
</evidence>
<evidence type="ECO:0000313" key="10">
    <source>
        <dbReference type="EMBL" id="PJI93676.1"/>
    </source>
</evidence>
<protein>
    <recommendedName>
        <fullName evidence="7">Porphobilinogen deaminase</fullName>
        <shortName evidence="7">PBG</shortName>
        <ecNumber evidence="7">2.5.1.61</ecNumber>
    </recommendedName>
    <alternativeName>
        <fullName evidence="7">Hydroxymethylbilane synthase</fullName>
        <shortName evidence="7">HMBS</shortName>
    </alternativeName>
    <alternativeName>
        <fullName evidence="7">Pre-uroporphyrinogen synthase</fullName>
    </alternativeName>
</protein>
<dbReference type="GO" id="GO:0006782">
    <property type="term" value="P:protoporphyrinogen IX biosynthetic process"/>
    <property type="evidence" value="ECO:0007669"/>
    <property type="project" value="UniProtKB-UniRule"/>
</dbReference>
<dbReference type="PRINTS" id="PR00151">
    <property type="entry name" value="PORPHBDMNASE"/>
</dbReference>
<dbReference type="PANTHER" id="PTHR11557:SF0">
    <property type="entry name" value="PORPHOBILINOGEN DEAMINASE"/>
    <property type="match status" value="1"/>
</dbReference>
<evidence type="ECO:0000256" key="6">
    <source>
        <dbReference type="ARBA" id="ARBA00048169"/>
    </source>
</evidence>